<sequence length="105" mass="11734">MFMISKEAMDSVMSLRGKMTDPGRKAECIADVENMIETKESILARAEWGSCCGNICNLVPQIDNEIQILQSILGLLREGSTKAASLLDDYIALVQESYRPEPDHW</sequence>
<gene>
    <name evidence="1" type="ORF">S06H3_18483</name>
</gene>
<name>X1MB10_9ZZZZ</name>
<protein>
    <submittedName>
        <fullName evidence="1">Uncharacterized protein</fullName>
    </submittedName>
</protein>
<reference evidence="1" key="1">
    <citation type="journal article" date="2014" name="Front. Microbiol.">
        <title>High frequency of phylogenetically diverse reductive dehalogenase-homologous genes in deep subseafloor sedimentary metagenomes.</title>
        <authorList>
            <person name="Kawai M."/>
            <person name="Futagami T."/>
            <person name="Toyoda A."/>
            <person name="Takaki Y."/>
            <person name="Nishi S."/>
            <person name="Hori S."/>
            <person name="Arai W."/>
            <person name="Tsubouchi T."/>
            <person name="Morono Y."/>
            <person name="Uchiyama I."/>
            <person name="Ito T."/>
            <person name="Fujiyama A."/>
            <person name="Inagaki F."/>
            <person name="Takami H."/>
        </authorList>
    </citation>
    <scope>NUCLEOTIDE SEQUENCE</scope>
    <source>
        <strain evidence="1">Expedition CK06-06</strain>
    </source>
</reference>
<accession>X1MB10</accession>
<organism evidence="1">
    <name type="scientific">marine sediment metagenome</name>
    <dbReference type="NCBI Taxonomy" id="412755"/>
    <lineage>
        <taxon>unclassified sequences</taxon>
        <taxon>metagenomes</taxon>
        <taxon>ecological metagenomes</taxon>
    </lineage>
</organism>
<comment type="caution">
    <text evidence="1">The sequence shown here is derived from an EMBL/GenBank/DDBJ whole genome shotgun (WGS) entry which is preliminary data.</text>
</comment>
<dbReference type="AlphaFoldDB" id="X1MB10"/>
<proteinExistence type="predicted"/>
<evidence type="ECO:0000313" key="1">
    <source>
        <dbReference type="EMBL" id="GAI15291.1"/>
    </source>
</evidence>
<dbReference type="EMBL" id="BARV01009354">
    <property type="protein sequence ID" value="GAI15291.1"/>
    <property type="molecule type" value="Genomic_DNA"/>
</dbReference>